<proteinExistence type="inferred from homology"/>
<dbReference type="EMBL" id="QWKU01000001">
    <property type="protein sequence ID" value="RID95096.1"/>
    <property type="molecule type" value="Genomic_DNA"/>
</dbReference>
<evidence type="ECO:0000256" key="6">
    <source>
        <dbReference type="ARBA" id="ARBA00038076"/>
    </source>
</evidence>
<dbReference type="InterPro" id="IPR050250">
    <property type="entry name" value="Macrolide_Exporter_MacB"/>
</dbReference>
<evidence type="ECO:0000256" key="3">
    <source>
        <dbReference type="ARBA" id="ARBA00022692"/>
    </source>
</evidence>
<dbReference type="STRING" id="39950.BCB69_04900"/>
<keyword evidence="3 7" id="KW-0812">Transmembrane</keyword>
<evidence type="ECO:0000313" key="13">
    <source>
        <dbReference type="Proteomes" id="UP000266262"/>
    </source>
</evidence>
<dbReference type="Proteomes" id="UP000094757">
    <property type="component" value="Chromosome"/>
</dbReference>
<organism evidence="10 12">
    <name type="scientific">Dialister pneumosintes</name>
    <dbReference type="NCBI Taxonomy" id="39950"/>
    <lineage>
        <taxon>Bacteria</taxon>
        <taxon>Bacillati</taxon>
        <taxon>Bacillota</taxon>
        <taxon>Negativicutes</taxon>
        <taxon>Veillonellales</taxon>
        <taxon>Veillonellaceae</taxon>
        <taxon>Dialister</taxon>
    </lineage>
</organism>
<dbReference type="PANTHER" id="PTHR30572">
    <property type="entry name" value="MEMBRANE COMPONENT OF TRANSPORTER-RELATED"/>
    <property type="match status" value="1"/>
</dbReference>
<evidence type="ECO:0000256" key="5">
    <source>
        <dbReference type="ARBA" id="ARBA00023136"/>
    </source>
</evidence>
<keyword evidence="5 7" id="KW-0472">Membrane</keyword>
<feature type="transmembrane region" description="Helical" evidence="7">
    <location>
        <begin position="297"/>
        <end position="323"/>
    </location>
</feature>
<dbReference type="InterPro" id="IPR003838">
    <property type="entry name" value="ABC3_permease_C"/>
</dbReference>
<protein>
    <submittedName>
        <fullName evidence="10">ABC transporter permease</fullName>
    </submittedName>
</protein>
<reference evidence="12" key="2">
    <citation type="submission" date="2016-08" db="EMBL/GenBank/DDBJ databases">
        <authorList>
            <person name="Holder M.E."/>
            <person name="Ajami N.J."/>
            <person name="Petrosino J.F."/>
        </authorList>
    </citation>
    <scope>NUCLEOTIDE SEQUENCE [LARGE SCALE GENOMIC DNA]</scope>
    <source>
        <strain evidence="12">F0677</strain>
    </source>
</reference>
<name>A0A1B3WF99_9FIRM</name>
<comment type="subcellular location">
    <subcellularLocation>
        <location evidence="1">Cell membrane</location>
        <topology evidence="1">Multi-pass membrane protein</topology>
    </subcellularLocation>
</comment>
<dbReference type="OrthoDB" id="9770036at2"/>
<dbReference type="GO" id="GO:0005886">
    <property type="term" value="C:plasma membrane"/>
    <property type="evidence" value="ECO:0007669"/>
    <property type="project" value="UniProtKB-SubCell"/>
</dbReference>
<evidence type="ECO:0000259" key="9">
    <source>
        <dbReference type="Pfam" id="PF12704"/>
    </source>
</evidence>
<keyword evidence="2" id="KW-1003">Cell membrane</keyword>
<evidence type="ECO:0000259" key="8">
    <source>
        <dbReference type="Pfam" id="PF02687"/>
    </source>
</evidence>
<sequence length="376" mass="41007">MKKVRMYFTMVVNALLRRKFRMFIALLAVAIGATIISGMITVYKEVPEQMGREFRAYGANLLLIPAEGNTILSENSITPVYSLLDSHEVVGKAPFLYERLKINESPVLVGGTDFDEVKKVAPYWQIEGHMPKKGSKEILIGHELVDKYQASIGSQVVVVSSDGAKEDFYTVSGIVRTGGKEEQLAYIDLVQMQEFIDKPGQISMVQVSVVADSKELTVLEKEMKNKTPHVRPQTVNQIVKSEQAVLGKLQALVLLVTIVVLLLTLICVGTTMTEVVQERRKEIGLKKALGATNINIAGEFFGESCMLGFIGGLIGIGGGYVFAYTVGVHVFGRMIGVPFFVGAITVILSIVVTALATMLPVKTAVKIEPAVVLRGE</sequence>
<dbReference type="PANTHER" id="PTHR30572:SF4">
    <property type="entry name" value="ABC TRANSPORTER PERMEASE YTRF"/>
    <property type="match status" value="1"/>
</dbReference>
<evidence type="ECO:0000256" key="7">
    <source>
        <dbReference type="SAM" id="Phobius"/>
    </source>
</evidence>
<reference evidence="10" key="1">
    <citation type="submission" date="2016-08" db="EMBL/GenBank/DDBJ databases">
        <authorList>
            <person name="Seilhamer J.J."/>
        </authorList>
    </citation>
    <scope>NUCLEOTIDE SEQUENCE [LARGE SCALE GENOMIC DNA]</scope>
    <source>
        <strain evidence="10">F0677</strain>
    </source>
</reference>
<dbReference type="Proteomes" id="UP000266262">
    <property type="component" value="Unassembled WGS sequence"/>
</dbReference>
<feature type="domain" description="ABC3 transporter permease C-terminal" evidence="8">
    <location>
        <begin position="255"/>
        <end position="369"/>
    </location>
</feature>
<evidence type="ECO:0000256" key="1">
    <source>
        <dbReference type="ARBA" id="ARBA00004651"/>
    </source>
</evidence>
<evidence type="ECO:0000256" key="4">
    <source>
        <dbReference type="ARBA" id="ARBA00022989"/>
    </source>
</evidence>
<reference evidence="11 13" key="3">
    <citation type="submission" date="2018-08" db="EMBL/GenBank/DDBJ databases">
        <title>Draft genome sequence of Dialister pneumosintes KCOM 1685.</title>
        <authorList>
            <person name="Kook J.-K."/>
            <person name="Park S.-N."/>
            <person name="Lim Y.K."/>
        </authorList>
    </citation>
    <scope>NUCLEOTIDE SEQUENCE [LARGE SCALE GENOMIC DNA]</scope>
    <source>
        <strain evidence="11 13">KCOM 1685</strain>
    </source>
</reference>
<feature type="domain" description="MacB-like periplasmic core" evidence="9">
    <location>
        <begin position="23"/>
        <end position="214"/>
    </location>
</feature>
<dbReference type="Pfam" id="PF12704">
    <property type="entry name" value="MacB_PCD"/>
    <property type="match status" value="1"/>
</dbReference>
<feature type="transmembrane region" description="Helical" evidence="7">
    <location>
        <begin position="251"/>
        <end position="276"/>
    </location>
</feature>
<feature type="transmembrane region" description="Helical" evidence="7">
    <location>
        <begin position="335"/>
        <end position="359"/>
    </location>
</feature>
<keyword evidence="13" id="KW-1185">Reference proteome</keyword>
<evidence type="ECO:0000313" key="12">
    <source>
        <dbReference type="Proteomes" id="UP000094757"/>
    </source>
</evidence>
<gene>
    <name evidence="10" type="ORF">BCB69_04900</name>
    <name evidence="11" type="ORF">DX915_04500</name>
</gene>
<dbReference type="GO" id="GO:0022857">
    <property type="term" value="F:transmembrane transporter activity"/>
    <property type="evidence" value="ECO:0007669"/>
    <property type="project" value="TreeGrafter"/>
</dbReference>
<accession>A0A1B3WF99</accession>
<dbReference type="InterPro" id="IPR025857">
    <property type="entry name" value="MacB_PCD"/>
</dbReference>
<dbReference type="KEGG" id="dpn:BCB69_04900"/>
<dbReference type="EMBL" id="CP017037">
    <property type="protein sequence ID" value="AOH39661.1"/>
    <property type="molecule type" value="Genomic_DNA"/>
</dbReference>
<evidence type="ECO:0000313" key="10">
    <source>
        <dbReference type="EMBL" id="AOH39661.1"/>
    </source>
</evidence>
<dbReference type="Pfam" id="PF02687">
    <property type="entry name" value="FtsX"/>
    <property type="match status" value="1"/>
</dbReference>
<evidence type="ECO:0000313" key="11">
    <source>
        <dbReference type="EMBL" id="RID95096.1"/>
    </source>
</evidence>
<evidence type="ECO:0000256" key="2">
    <source>
        <dbReference type="ARBA" id="ARBA00022475"/>
    </source>
</evidence>
<dbReference type="AlphaFoldDB" id="A0A1B3WF99"/>
<keyword evidence="4 7" id="KW-1133">Transmembrane helix</keyword>
<comment type="similarity">
    <text evidence="6">Belongs to the ABC-4 integral membrane protein family.</text>
</comment>